<evidence type="ECO:0000256" key="11">
    <source>
        <dbReference type="ARBA" id="ARBA00022881"/>
    </source>
</evidence>
<keyword evidence="19" id="KW-0378">Hydrolase</keyword>
<dbReference type="NCBIfam" id="TIGR00630">
    <property type="entry name" value="uvra"/>
    <property type="match status" value="1"/>
</dbReference>
<evidence type="ECO:0000256" key="12">
    <source>
        <dbReference type="ARBA" id="ARBA00023125"/>
    </source>
</evidence>
<evidence type="ECO:0000256" key="15">
    <source>
        <dbReference type="ARBA" id="ARBA00039316"/>
    </source>
</evidence>
<evidence type="ECO:0000259" key="18">
    <source>
        <dbReference type="Pfam" id="PF17760"/>
    </source>
</evidence>
<keyword evidence="7" id="KW-0228">DNA excision</keyword>
<keyword evidence="9" id="KW-0862">Zinc</keyword>
<evidence type="ECO:0000313" key="20">
    <source>
        <dbReference type="Proteomes" id="UP000004756"/>
    </source>
</evidence>
<dbReference type="CDD" id="cd03270">
    <property type="entry name" value="ABC_UvrA_I"/>
    <property type="match status" value="1"/>
</dbReference>
<dbReference type="FunFam" id="3.40.50.300:FF:000028">
    <property type="entry name" value="UvrABC system protein A"/>
    <property type="match status" value="1"/>
</dbReference>
<dbReference type="AlphaFoldDB" id="C0D6E2"/>
<evidence type="ECO:0000313" key="19">
    <source>
        <dbReference type="EMBL" id="EEG53096.1"/>
    </source>
</evidence>
<dbReference type="Proteomes" id="UP000004756">
    <property type="component" value="Unassembled WGS sequence"/>
</dbReference>
<dbReference type="GO" id="GO:0016887">
    <property type="term" value="F:ATP hydrolysis activity"/>
    <property type="evidence" value="ECO:0007669"/>
    <property type="project" value="InterPro"/>
</dbReference>
<evidence type="ECO:0000256" key="5">
    <source>
        <dbReference type="ARBA" id="ARBA00022741"/>
    </source>
</evidence>
<dbReference type="PROSITE" id="PS00211">
    <property type="entry name" value="ABC_TRANSPORTER_1"/>
    <property type="match status" value="1"/>
</dbReference>
<evidence type="ECO:0000256" key="2">
    <source>
        <dbReference type="ARBA" id="ARBA00022490"/>
    </source>
</evidence>
<dbReference type="GO" id="GO:0005737">
    <property type="term" value="C:cytoplasm"/>
    <property type="evidence" value="ECO:0007669"/>
    <property type="project" value="UniProtKB-SubCell"/>
</dbReference>
<comment type="caution">
    <text evidence="19">The sequence shown here is derived from an EMBL/GenBank/DDBJ whole genome shotgun (WGS) entry which is preliminary data.</text>
</comment>
<evidence type="ECO:0000256" key="13">
    <source>
        <dbReference type="ARBA" id="ARBA00023204"/>
    </source>
</evidence>
<dbReference type="PANTHER" id="PTHR43152:SF3">
    <property type="entry name" value="UVRABC SYSTEM PROTEIN A"/>
    <property type="match status" value="1"/>
</dbReference>
<evidence type="ECO:0000256" key="14">
    <source>
        <dbReference type="ARBA" id="ARBA00038000"/>
    </source>
</evidence>
<dbReference type="GO" id="GO:0008270">
    <property type="term" value="F:zinc ion binding"/>
    <property type="evidence" value="ECO:0007669"/>
    <property type="project" value="UniProtKB-KW"/>
</dbReference>
<dbReference type="Gene3D" id="1.10.8.280">
    <property type="entry name" value="ABC transporter ATPase domain-like"/>
    <property type="match status" value="1"/>
</dbReference>
<reference evidence="19 20" key="1">
    <citation type="submission" date="2009-02" db="EMBL/GenBank/DDBJ databases">
        <title>Draft genome sequence of Clostridium asparagiforme (DSM 15981).</title>
        <authorList>
            <person name="Sudarsanam P."/>
            <person name="Ley R."/>
            <person name="Guruge J."/>
            <person name="Turnbaugh P.J."/>
            <person name="Mahowald M."/>
            <person name="Liep D."/>
            <person name="Gordon J."/>
        </authorList>
    </citation>
    <scope>NUCLEOTIDE SEQUENCE [LARGE SCALE GENOMIC DNA]</scope>
    <source>
        <strain evidence="19 20">DSM 15981</strain>
    </source>
</reference>
<organism evidence="19 20">
    <name type="scientific">[Clostridium] asparagiforme DSM 15981</name>
    <dbReference type="NCBI Taxonomy" id="518636"/>
    <lineage>
        <taxon>Bacteria</taxon>
        <taxon>Bacillati</taxon>
        <taxon>Bacillota</taxon>
        <taxon>Clostridia</taxon>
        <taxon>Lachnospirales</taxon>
        <taxon>Lachnospiraceae</taxon>
        <taxon>Enterocloster</taxon>
    </lineage>
</organism>
<name>C0D6E2_9FIRM</name>
<comment type="similarity">
    <text evidence="14">Belongs to the ABC transporter superfamily. UvrA family.</text>
</comment>
<dbReference type="InterPro" id="IPR041552">
    <property type="entry name" value="UvrA_DNA-bd"/>
</dbReference>
<dbReference type="RefSeq" id="WP_007715680.1">
    <property type="nucleotide sequence ID" value="NZ_GG657592.1"/>
</dbReference>
<keyword evidence="6" id="KW-0227">DNA damage</keyword>
<feature type="non-terminal residue" evidence="19">
    <location>
        <position position="605"/>
    </location>
</feature>
<evidence type="ECO:0000256" key="4">
    <source>
        <dbReference type="ARBA" id="ARBA00022737"/>
    </source>
</evidence>
<keyword evidence="5" id="KW-0547">Nucleotide-binding</keyword>
<keyword evidence="4" id="KW-0677">Repeat</keyword>
<evidence type="ECO:0000256" key="8">
    <source>
        <dbReference type="ARBA" id="ARBA00022771"/>
    </source>
</evidence>
<keyword evidence="12" id="KW-0238">DNA-binding</keyword>
<dbReference type="Gene3D" id="3.30.190.20">
    <property type="match status" value="1"/>
</dbReference>
<dbReference type="GO" id="GO:0003677">
    <property type="term" value="F:DNA binding"/>
    <property type="evidence" value="ECO:0007669"/>
    <property type="project" value="UniProtKB-KW"/>
</dbReference>
<evidence type="ECO:0000256" key="1">
    <source>
        <dbReference type="ARBA" id="ARBA00004496"/>
    </source>
</evidence>
<dbReference type="Gene3D" id="3.40.50.300">
    <property type="entry name" value="P-loop containing nucleotide triphosphate hydrolases"/>
    <property type="match status" value="2"/>
</dbReference>
<dbReference type="EMBL" id="ACCJ01000400">
    <property type="protein sequence ID" value="EEG53096.1"/>
    <property type="molecule type" value="Genomic_DNA"/>
</dbReference>
<evidence type="ECO:0000256" key="6">
    <source>
        <dbReference type="ARBA" id="ARBA00022763"/>
    </source>
</evidence>
<accession>C0D6E2</accession>
<dbReference type="GO" id="GO:0005524">
    <property type="term" value="F:ATP binding"/>
    <property type="evidence" value="ECO:0007669"/>
    <property type="project" value="UniProtKB-KW"/>
</dbReference>
<keyword evidence="2" id="KW-0963">Cytoplasm</keyword>
<keyword evidence="3" id="KW-0479">Metal-binding</keyword>
<evidence type="ECO:0000256" key="9">
    <source>
        <dbReference type="ARBA" id="ARBA00022833"/>
    </source>
</evidence>
<dbReference type="PANTHER" id="PTHR43152">
    <property type="entry name" value="UVRABC SYSTEM PROTEIN A"/>
    <property type="match status" value="1"/>
</dbReference>
<dbReference type="InterPro" id="IPR004602">
    <property type="entry name" value="UvrA"/>
</dbReference>
<dbReference type="InterPro" id="IPR027417">
    <property type="entry name" value="P-loop_NTPase"/>
</dbReference>
<proteinExistence type="inferred from homology"/>
<dbReference type="GO" id="GO:0009380">
    <property type="term" value="C:excinuclease repair complex"/>
    <property type="evidence" value="ECO:0007669"/>
    <property type="project" value="InterPro"/>
</dbReference>
<dbReference type="InterPro" id="IPR041102">
    <property type="entry name" value="UvrA_inter"/>
</dbReference>
<evidence type="ECO:0000256" key="16">
    <source>
        <dbReference type="ARBA" id="ARBA00042156"/>
    </source>
</evidence>
<dbReference type="Gene3D" id="1.20.1580.10">
    <property type="entry name" value="ABC transporter ATPase like domain"/>
    <property type="match status" value="2"/>
</dbReference>
<evidence type="ECO:0000259" key="17">
    <source>
        <dbReference type="Pfam" id="PF17755"/>
    </source>
</evidence>
<evidence type="ECO:0000256" key="10">
    <source>
        <dbReference type="ARBA" id="ARBA00022840"/>
    </source>
</evidence>
<dbReference type="Pfam" id="PF17755">
    <property type="entry name" value="UvrA_DNA-bind"/>
    <property type="match status" value="1"/>
</dbReference>
<dbReference type="InterPro" id="IPR017871">
    <property type="entry name" value="ABC_transporter-like_CS"/>
</dbReference>
<dbReference type="Pfam" id="PF17760">
    <property type="entry name" value="UvrA_inter"/>
    <property type="match status" value="1"/>
</dbReference>
<sequence>MAKQYIKIRGASEHNLKDISVDIPRNELVVLTGLSGSGKSSLAFDTIYAEGQRRYMESLSSYARQFLGQMEKPDVESIEGLSPAISIDQKSTNRNPRSTVGTVTEIYDYMRLLYARIGIPHCPKCGKEIRKQTIDQMVDQILSLPERTRIQLLAPVVRGRKGEHVKVLDHARKSGYVRVRIDGNLYELTEEIKLEKNIKHNIEVVVDRLVVREGIEKRLTDSIETVMALTGGLMTVDVVDGESMNFSQSFACPDCGISVDEVEPRSFSFNNPFGACPECFGLGYKMEFDEELMIPDKSLSIDQGAIVVMGWQSCTDKGSFTRAILEALAKAYKFSLSTPFEEYPKEIRDVLLYGTGGREVKVHYKSQRGEGVYDVAFEGLIENVNRRYKETFSESSKAEYETYMRITPCPACKGQRLKKESLAVTVGGLNIYQATNMSIVKFRDFLEELKLTPMQETIGATILKEIKARINFLINVGLDYLSLTRATGTLSGGEAQRIRLATQIGSGLVGVAYILDEPSIGLHQRDNDKLLKTLLHLRDLGNSVLVVEHDEDTMRAADCIVDIGPGAGEHGGKVVAIGTAEDIMKCEESITGAYLSGRMQIPVPS</sequence>
<keyword evidence="11" id="KW-0267">Excision nuclease</keyword>
<feature type="domain" description="UvrA DNA-binding" evidence="17">
    <location>
        <begin position="289"/>
        <end position="401"/>
    </location>
</feature>
<keyword evidence="8" id="KW-0863">Zinc-finger</keyword>
<feature type="domain" description="UvrA interaction" evidence="18">
    <location>
        <begin position="132"/>
        <end position="239"/>
    </location>
</feature>
<comment type="subcellular location">
    <subcellularLocation>
        <location evidence="1">Cytoplasm</location>
    </subcellularLocation>
</comment>
<dbReference type="HOGENOM" id="CLU_001370_2_1_9"/>
<keyword evidence="20" id="KW-1185">Reference proteome</keyword>
<dbReference type="GO" id="GO:0004518">
    <property type="term" value="F:nuclease activity"/>
    <property type="evidence" value="ECO:0007669"/>
    <property type="project" value="UniProtKB-KW"/>
</dbReference>
<keyword evidence="13" id="KW-0234">DNA repair</keyword>
<keyword evidence="10" id="KW-0067">ATP-binding</keyword>
<evidence type="ECO:0000256" key="3">
    <source>
        <dbReference type="ARBA" id="ARBA00022723"/>
    </source>
</evidence>
<evidence type="ECO:0000256" key="7">
    <source>
        <dbReference type="ARBA" id="ARBA00022769"/>
    </source>
</evidence>
<dbReference type="GO" id="GO:0006289">
    <property type="term" value="P:nucleotide-excision repair"/>
    <property type="evidence" value="ECO:0007669"/>
    <property type="project" value="InterPro"/>
</dbReference>
<protein>
    <recommendedName>
        <fullName evidence="15">UvrABC system protein A</fullName>
    </recommendedName>
    <alternativeName>
        <fullName evidence="16">Excinuclease ABC subunit A</fullName>
    </alternativeName>
</protein>
<gene>
    <name evidence="19" type="primary">uvrA</name>
    <name evidence="19" type="ORF">CLOSTASPAR_04839</name>
</gene>
<dbReference type="SUPFAM" id="SSF52540">
    <property type="entry name" value="P-loop containing nucleoside triphosphate hydrolases"/>
    <property type="match status" value="1"/>
</dbReference>